<dbReference type="SMART" id="SM00560">
    <property type="entry name" value="LamGL"/>
    <property type="match status" value="1"/>
</dbReference>
<gene>
    <name evidence="5" type="ORF">LCGC14_1336100</name>
</gene>
<dbReference type="InterPro" id="IPR006558">
    <property type="entry name" value="LamG-like"/>
</dbReference>
<feature type="domain" description="LamG-like jellyroll fold" evidence="4">
    <location>
        <begin position="180"/>
        <end position="329"/>
    </location>
</feature>
<comment type="caution">
    <text evidence="5">The sequence shown here is derived from an EMBL/GenBank/DDBJ whole genome shotgun (WGS) entry which is preliminary data.</text>
</comment>
<evidence type="ECO:0000256" key="2">
    <source>
        <dbReference type="ARBA" id="ARBA00023157"/>
    </source>
</evidence>
<dbReference type="Pfam" id="PF13385">
    <property type="entry name" value="Laminin_G_3"/>
    <property type="match status" value="1"/>
</dbReference>
<dbReference type="SUPFAM" id="SSF49899">
    <property type="entry name" value="Concanavalin A-like lectins/glucanases"/>
    <property type="match status" value="1"/>
</dbReference>
<reference evidence="5" key="1">
    <citation type="journal article" date="2015" name="Nature">
        <title>Complex archaea that bridge the gap between prokaryotes and eukaryotes.</title>
        <authorList>
            <person name="Spang A."/>
            <person name="Saw J.H."/>
            <person name="Jorgensen S.L."/>
            <person name="Zaremba-Niedzwiedzka K."/>
            <person name="Martijn J."/>
            <person name="Lind A.E."/>
            <person name="van Eijk R."/>
            <person name="Schleper C."/>
            <person name="Guy L."/>
            <person name="Ettema T.J."/>
        </authorList>
    </citation>
    <scope>NUCLEOTIDE SEQUENCE</scope>
</reference>
<dbReference type="Gene3D" id="2.60.120.200">
    <property type="match status" value="1"/>
</dbReference>
<keyword evidence="1" id="KW-0732">Signal</keyword>
<evidence type="ECO:0000256" key="3">
    <source>
        <dbReference type="SAM" id="MobiDB-lite"/>
    </source>
</evidence>
<evidence type="ECO:0000256" key="1">
    <source>
        <dbReference type="ARBA" id="ARBA00022729"/>
    </source>
</evidence>
<evidence type="ECO:0000259" key="4">
    <source>
        <dbReference type="SMART" id="SM00560"/>
    </source>
</evidence>
<accession>A0A0F9MW20</accession>
<name>A0A0F9MW20_9ZZZZ</name>
<feature type="region of interest" description="Disordered" evidence="3">
    <location>
        <begin position="683"/>
        <end position="705"/>
    </location>
</feature>
<protein>
    <recommendedName>
        <fullName evidence="4">LamG-like jellyroll fold domain-containing protein</fullName>
    </recommendedName>
</protein>
<organism evidence="5">
    <name type="scientific">marine sediment metagenome</name>
    <dbReference type="NCBI Taxonomy" id="412755"/>
    <lineage>
        <taxon>unclassified sequences</taxon>
        <taxon>metagenomes</taxon>
        <taxon>ecological metagenomes</taxon>
    </lineage>
</organism>
<proteinExistence type="predicted"/>
<evidence type="ECO:0000313" key="5">
    <source>
        <dbReference type="EMBL" id="KKM80815.1"/>
    </source>
</evidence>
<sequence>MPTKIIKNAWNKGQFSQYMDGRTDLSGYYNAASKLINALVLPHGGFVKRPGTIFKAISATRANLTPFEFSVGDALILEWSNLLLRFYKDQAQVFEPFGTEDLSSIGSIVAHWKCDDNAGTTVVIDADGATYNGVASANTNTITTTDAEDTANEAFDLGGTDYITVTNNPAFSFGDGSDDSAFSVTAWVYFLTHTATQTIIAKSDPSDNAEWVLDVTLVGAGHNVRFALYDEAAGTPPAEAIETDEGLTSGNWYFIVATYDGRGGSNAADGMNIYIDRAKYSVTKSHVAGYVAMEPLAADVTIGAHNISGFKWQGKIDNVAIFNKELSAVEIASLTGNDSTTPYSITSPYTTARAFGIHYTQSADVMYIAHNDVHPKKLSRLGDASWTIIDVPFTGGPLLPENTIDTHLVGFARTGGTTRNEYYFPTGAIGTLTATAHSPFNSNQIGALWLIKHTRDNDNDTDTFAKDTNVVPTLTTFASGAIFIKGDATVSFEPIATSKMAQLWRKTSNGKWQTYRSFRGATAFSWTEDEDDILYAMTRSDNTINGTLTAKEAINYGIVKITAFTSSTVVTVEVIDKVLSDNSTDNAITTSMWAEGAWSTYRGFPRTVGFHEDRLWWASSTNDPDRKWSSQSGLYENMAFTIGTDNEAVTAIVKDNEVSQIQWMMSRRVMAIGAANREYSFSAQNPEDPITPLDKKSTPQTGFSSGSIQPVMLNDSIFFLQRQGKKLGAMKFDSVTENFVVDDATLLAYGLLDSTPTNMAVSRSPDSLIWVVRTDGVLPTFTYEPKEEVSGWGRQIFGNSAAVETPTGYVESVAVIHGTSEDEIWVNVRRVIDTSTVYYTELFSPRDWGSDIEDAIFGIDSCGTYDGAEVEFIDTGADHLVGETVSIFADGVVFDDAVVNANGYFDLKKATVITGASVVHWGLPYTMKVRSMRLAVPQTPHALQAKIKRVTSVTIRYIRSLLGSAGTEISGTEFLTDIVAT</sequence>
<dbReference type="AlphaFoldDB" id="A0A0F9MW20"/>
<feature type="non-terminal residue" evidence="5">
    <location>
        <position position="981"/>
    </location>
</feature>
<keyword evidence="2" id="KW-1015">Disulfide bond</keyword>
<dbReference type="InterPro" id="IPR013320">
    <property type="entry name" value="ConA-like_dom_sf"/>
</dbReference>
<dbReference type="EMBL" id="LAZR01008124">
    <property type="protein sequence ID" value="KKM80815.1"/>
    <property type="molecule type" value="Genomic_DNA"/>
</dbReference>